<sequence length="57" mass="6248">MASFCPESKNLRCCTSYSTDYYHLTSPCHQVAARSDPQVSSSLVGDLSLTFRGRVSS</sequence>
<reference evidence="1" key="1">
    <citation type="submission" date="2014-09" db="EMBL/GenBank/DDBJ databases">
        <authorList>
            <person name="Magalhaes I.L.F."/>
            <person name="Oliveira U."/>
            <person name="Santos F.R."/>
            <person name="Vidigal T.H.D.A."/>
            <person name="Brescovit A.D."/>
            <person name="Santos A.J."/>
        </authorList>
    </citation>
    <scope>NUCLEOTIDE SEQUENCE</scope>
    <source>
        <tissue evidence="1">Shoot tissue taken approximately 20 cm above the soil surface</tissue>
    </source>
</reference>
<dbReference type="EMBL" id="GBRH01232117">
    <property type="protein sequence ID" value="JAD65778.1"/>
    <property type="molecule type" value="Transcribed_RNA"/>
</dbReference>
<reference evidence="1" key="2">
    <citation type="journal article" date="2015" name="Data Brief">
        <title>Shoot transcriptome of the giant reed, Arundo donax.</title>
        <authorList>
            <person name="Barrero R.A."/>
            <person name="Guerrero F.D."/>
            <person name="Moolhuijzen P."/>
            <person name="Goolsby J.A."/>
            <person name="Tidwell J."/>
            <person name="Bellgard S.E."/>
            <person name="Bellgard M.I."/>
        </authorList>
    </citation>
    <scope>NUCLEOTIDE SEQUENCE</scope>
    <source>
        <tissue evidence="1">Shoot tissue taken approximately 20 cm above the soil surface</tissue>
    </source>
</reference>
<dbReference type="AlphaFoldDB" id="A0A0A9BU99"/>
<evidence type="ECO:0000313" key="1">
    <source>
        <dbReference type="EMBL" id="JAD65778.1"/>
    </source>
</evidence>
<organism evidence="1">
    <name type="scientific">Arundo donax</name>
    <name type="common">Giant reed</name>
    <name type="synonym">Donax arundinaceus</name>
    <dbReference type="NCBI Taxonomy" id="35708"/>
    <lineage>
        <taxon>Eukaryota</taxon>
        <taxon>Viridiplantae</taxon>
        <taxon>Streptophyta</taxon>
        <taxon>Embryophyta</taxon>
        <taxon>Tracheophyta</taxon>
        <taxon>Spermatophyta</taxon>
        <taxon>Magnoliopsida</taxon>
        <taxon>Liliopsida</taxon>
        <taxon>Poales</taxon>
        <taxon>Poaceae</taxon>
        <taxon>PACMAD clade</taxon>
        <taxon>Arundinoideae</taxon>
        <taxon>Arundineae</taxon>
        <taxon>Arundo</taxon>
    </lineage>
</organism>
<name>A0A0A9BU99_ARUDO</name>
<protein>
    <submittedName>
        <fullName evidence="1">Uncharacterized protein</fullName>
    </submittedName>
</protein>
<proteinExistence type="predicted"/>
<accession>A0A0A9BU99</accession>